<evidence type="ECO:0000313" key="1">
    <source>
        <dbReference type="EMBL" id="PKB92947.1"/>
    </source>
</evidence>
<sequence length="84" mass="9395">MAQLILTQARIFFSSQAEPDCGSAQASSCEALFCSDCGKPTASACRRCPMHIRGYYVAKYYKKLKDKAKPSRSANMKELGQFFR</sequence>
<evidence type="ECO:0000313" key="2">
    <source>
        <dbReference type="EMBL" id="PKC53275.1"/>
    </source>
</evidence>
<reference evidence="1 4" key="2">
    <citation type="submission" date="2017-09" db="EMBL/GenBank/DDBJ databases">
        <title>Extensive intraspecific genome diversity in a model arbuscular mycorrhizal fungus.</title>
        <authorList>
            <person name="Chen E.C."/>
            <person name="Morin E."/>
            <person name="Beaudet D."/>
            <person name="Noel J."/>
            <person name="Ndikumana S."/>
            <person name="Charron P."/>
            <person name="St-Onge C."/>
            <person name="Giorgi J."/>
            <person name="Grigoriev I.V."/>
            <person name="Roux C."/>
            <person name="Martin F.M."/>
            <person name="Corradi N."/>
        </authorList>
    </citation>
    <scope>NUCLEOTIDE SEQUENCE [LARGE SCALE GENOMIC DNA]</scope>
    <source>
        <strain evidence="1 4">A5</strain>
    </source>
</reference>
<reference evidence="1 4" key="1">
    <citation type="submission" date="2016-04" db="EMBL/GenBank/DDBJ databases">
        <title>Genome analyses suggest a sexual origin of heterokaryosis in a supposedly ancient asexual fungus.</title>
        <authorList>
            <person name="Ropars J."/>
            <person name="Sedzielewska K."/>
            <person name="Noel J."/>
            <person name="Charron P."/>
            <person name="Farinelli L."/>
            <person name="Marton T."/>
            <person name="Kruger M."/>
            <person name="Pelin A."/>
            <person name="Brachmann A."/>
            <person name="Corradi N."/>
        </authorList>
    </citation>
    <scope>NUCLEOTIDE SEQUENCE [LARGE SCALE GENOMIC DNA]</scope>
    <source>
        <strain evidence="1 4">A5</strain>
    </source>
</reference>
<evidence type="ECO:0000313" key="4">
    <source>
        <dbReference type="Proteomes" id="UP000232722"/>
    </source>
</evidence>
<dbReference type="AlphaFoldDB" id="A0A2N0NEE5"/>
<dbReference type="InterPro" id="IPR016891">
    <property type="entry name" value="DUF2321"/>
</dbReference>
<dbReference type="EMBL" id="LLXH01004425">
    <property type="protein sequence ID" value="PKC53275.1"/>
    <property type="molecule type" value="Genomic_DNA"/>
</dbReference>
<evidence type="ECO:0000313" key="3">
    <source>
        <dbReference type="Proteomes" id="UP000232688"/>
    </source>
</evidence>
<proteinExistence type="predicted"/>
<dbReference type="Proteomes" id="UP000232688">
    <property type="component" value="Unassembled WGS sequence"/>
</dbReference>
<organism evidence="1 4">
    <name type="scientific">Rhizophagus irregularis</name>
    <dbReference type="NCBI Taxonomy" id="588596"/>
    <lineage>
        <taxon>Eukaryota</taxon>
        <taxon>Fungi</taxon>
        <taxon>Fungi incertae sedis</taxon>
        <taxon>Mucoromycota</taxon>
        <taxon>Glomeromycotina</taxon>
        <taxon>Glomeromycetes</taxon>
        <taxon>Glomerales</taxon>
        <taxon>Glomeraceae</taxon>
        <taxon>Rhizophagus</taxon>
    </lineage>
</organism>
<dbReference type="VEuPathDB" id="FungiDB:RhiirA1_479626"/>
<protein>
    <submittedName>
        <fullName evidence="1">Uncharacterized protein</fullName>
    </submittedName>
</protein>
<accession>A0A2N0NEE5</accession>
<gene>
    <name evidence="2" type="ORF">RhiirA1_479626</name>
    <name evidence="1" type="ORF">RhiirA5_442849</name>
</gene>
<dbReference type="Proteomes" id="UP000232722">
    <property type="component" value="Unassembled WGS sequence"/>
</dbReference>
<reference evidence="2 3" key="3">
    <citation type="submission" date="2017-10" db="EMBL/GenBank/DDBJ databases">
        <title>Extensive intraspecific genome diversity in a model arbuscular mycorrhizal fungus.</title>
        <authorList>
            <person name="Chen E.C.H."/>
            <person name="Morin E."/>
            <person name="Baudet D."/>
            <person name="Noel J."/>
            <person name="Ndikumana S."/>
            <person name="Charron P."/>
            <person name="St-Onge C."/>
            <person name="Giorgi J."/>
            <person name="Grigoriev I.V."/>
            <person name="Roux C."/>
            <person name="Martin F.M."/>
            <person name="Corradi N."/>
        </authorList>
    </citation>
    <scope>NUCLEOTIDE SEQUENCE [LARGE SCALE GENOMIC DNA]</scope>
    <source>
        <strain evidence="2 3">A1</strain>
    </source>
</reference>
<name>A0A2N0NEE5_9GLOM</name>
<comment type="caution">
    <text evidence="1">The sequence shown here is derived from an EMBL/GenBank/DDBJ whole genome shotgun (WGS) entry which is preliminary data.</text>
</comment>
<dbReference type="Pfam" id="PF10083">
    <property type="entry name" value="DUF2321"/>
    <property type="match status" value="1"/>
</dbReference>
<dbReference type="EMBL" id="LLXJ01009410">
    <property type="protein sequence ID" value="PKB92947.1"/>
    <property type="molecule type" value="Genomic_DNA"/>
</dbReference>
<reference evidence="2 3" key="4">
    <citation type="submission" date="2017-10" db="EMBL/GenBank/DDBJ databases">
        <title>Genome analyses suggest a sexual origin of heterokaryosis in a supposedly ancient asexual fungus.</title>
        <authorList>
            <person name="Corradi N."/>
            <person name="Sedzielewska K."/>
            <person name="Noel J."/>
            <person name="Charron P."/>
            <person name="Farinelli L."/>
            <person name="Marton T."/>
            <person name="Kruger M."/>
            <person name="Pelin A."/>
            <person name="Brachmann A."/>
            <person name="Corradi N."/>
        </authorList>
    </citation>
    <scope>NUCLEOTIDE SEQUENCE [LARGE SCALE GENOMIC DNA]</scope>
    <source>
        <strain evidence="2 3">A1</strain>
    </source>
</reference>